<comment type="pathway">
    <text evidence="3">Nucleotide-sugar biosynthesis; UDP-alpha-D-xylose biosynthesis; UDP-alpha-D-xylose from UDP-alpha-D-glucuronate: step 1/1.</text>
</comment>
<evidence type="ECO:0000256" key="12">
    <source>
        <dbReference type="ARBA" id="ARBA00023239"/>
    </source>
</evidence>
<evidence type="ECO:0000313" key="17">
    <source>
        <dbReference type="EMBL" id="KAK7363567.1"/>
    </source>
</evidence>
<evidence type="ECO:0000256" key="13">
    <source>
        <dbReference type="ARBA" id="ARBA00025005"/>
    </source>
</evidence>
<evidence type="ECO:0000256" key="7">
    <source>
        <dbReference type="ARBA" id="ARBA00022793"/>
    </source>
</evidence>
<evidence type="ECO:0000313" key="18">
    <source>
        <dbReference type="Proteomes" id="UP001367508"/>
    </source>
</evidence>
<dbReference type="Gene3D" id="3.40.50.720">
    <property type="entry name" value="NAD(P)-binding Rossmann-like Domain"/>
    <property type="match status" value="2"/>
</dbReference>
<feature type="compositionally biased region" description="Polar residues" evidence="14">
    <location>
        <begin position="17"/>
        <end position="31"/>
    </location>
</feature>
<dbReference type="Proteomes" id="UP001367508">
    <property type="component" value="Unassembled WGS sequence"/>
</dbReference>
<dbReference type="FunFam" id="3.40.50.720:FF:000073">
    <property type="entry name" value="UDP-glucuronic acid decarboxylase 2"/>
    <property type="match status" value="1"/>
</dbReference>
<dbReference type="Pfam" id="PF16363">
    <property type="entry name" value="GDP_Man_Dehyd"/>
    <property type="match status" value="1"/>
</dbReference>
<evidence type="ECO:0000256" key="14">
    <source>
        <dbReference type="SAM" id="MobiDB-lite"/>
    </source>
</evidence>
<evidence type="ECO:0000256" key="11">
    <source>
        <dbReference type="ARBA" id="ARBA00023136"/>
    </source>
</evidence>
<evidence type="ECO:0000256" key="3">
    <source>
        <dbReference type="ARBA" id="ARBA00005100"/>
    </source>
</evidence>
<comment type="caution">
    <text evidence="17">The sequence shown here is derived from an EMBL/GenBank/DDBJ whole genome shotgun (WGS) entry which is preliminary data.</text>
</comment>
<keyword evidence="8 15" id="KW-1133">Transmembrane helix</keyword>
<feature type="transmembrane region" description="Helical" evidence="15">
    <location>
        <begin position="44"/>
        <end position="61"/>
    </location>
</feature>
<evidence type="ECO:0000256" key="1">
    <source>
        <dbReference type="ARBA" id="ARBA00001911"/>
    </source>
</evidence>
<dbReference type="AlphaFoldDB" id="A0AAN9MZK7"/>
<dbReference type="InterPro" id="IPR016040">
    <property type="entry name" value="NAD(P)-bd_dom"/>
</dbReference>
<dbReference type="PANTHER" id="PTHR43078">
    <property type="entry name" value="UDP-GLUCURONIC ACID DECARBOXYLASE-RELATED"/>
    <property type="match status" value="1"/>
</dbReference>
<dbReference type="PANTHER" id="PTHR43078:SF16">
    <property type="entry name" value="UDP-GLUCURONATE DECARBOXYLASE"/>
    <property type="match status" value="1"/>
</dbReference>
<dbReference type="GO" id="GO:0070403">
    <property type="term" value="F:NAD+ binding"/>
    <property type="evidence" value="ECO:0007669"/>
    <property type="project" value="InterPro"/>
</dbReference>
<comment type="similarity">
    <text evidence="4">Belongs to the NAD(P)-dependent epimerase/dehydratase family. UDP-glucuronic acid decarboxylase subfamily.</text>
</comment>
<gene>
    <name evidence="17" type="ORF">VNO77_05714</name>
</gene>
<proteinExistence type="inferred from homology"/>
<evidence type="ECO:0000256" key="5">
    <source>
        <dbReference type="ARBA" id="ARBA00012290"/>
    </source>
</evidence>
<comment type="cofactor">
    <cofactor evidence="1">
        <name>NAD(+)</name>
        <dbReference type="ChEBI" id="CHEBI:57540"/>
    </cofactor>
</comment>
<dbReference type="GO" id="GO:0042732">
    <property type="term" value="P:D-xylose metabolic process"/>
    <property type="evidence" value="ECO:0007669"/>
    <property type="project" value="InterPro"/>
</dbReference>
<keyword evidence="10" id="KW-0333">Golgi apparatus</keyword>
<feature type="compositionally biased region" description="Basic and acidic residues" evidence="14">
    <location>
        <begin position="1"/>
        <end position="16"/>
    </location>
</feature>
<organism evidence="17 18">
    <name type="scientific">Canavalia gladiata</name>
    <name type="common">Sword bean</name>
    <name type="synonym">Dolichos gladiatus</name>
    <dbReference type="NCBI Taxonomy" id="3824"/>
    <lineage>
        <taxon>Eukaryota</taxon>
        <taxon>Viridiplantae</taxon>
        <taxon>Streptophyta</taxon>
        <taxon>Embryophyta</taxon>
        <taxon>Tracheophyta</taxon>
        <taxon>Spermatophyta</taxon>
        <taxon>Magnoliopsida</taxon>
        <taxon>eudicotyledons</taxon>
        <taxon>Gunneridae</taxon>
        <taxon>Pentapetalae</taxon>
        <taxon>rosids</taxon>
        <taxon>fabids</taxon>
        <taxon>Fabales</taxon>
        <taxon>Fabaceae</taxon>
        <taxon>Papilionoideae</taxon>
        <taxon>50 kb inversion clade</taxon>
        <taxon>NPAAA clade</taxon>
        <taxon>indigoferoid/millettioid clade</taxon>
        <taxon>Phaseoleae</taxon>
        <taxon>Canavalia</taxon>
    </lineage>
</organism>
<comment type="function">
    <text evidence="13">Catalyzes the NAD-dependent decarboxylation of UDP-glucuronic acid to UDP-xylose. Necessary for the biosynthesis of the core tetrasaccharide in glycosaminoglycan biosynthesis.</text>
</comment>
<keyword evidence="7" id="KW-0210">Decarboxylase</keyword>
<keyword evidence="12" id="KW-0456">Lyase</keyword>
<dbReference type="SUPFAM" id="SSF51735">
    <property type="entry name" value="NAD(P)-binding Rossmann-fold domains"/>
    <property type="match status" value="1"/>
</dbReference>
<keyword evidence="18" id="KW-1185">Reference proteome</keyword>
<accession>A0AAN9MZK7</accession>
<protein>
    <recommendedName>
        <fullName evidence="5">UDP-glucuronate decarboxylase</fullName>
        <ecNumber evidence="5">4.1.1.35</ecNumber>
    </recommendedName>
</protein>
<dbReference type="InterPro" id="IPR036291">
    <property type="entry name" value="NAD(P)-bd_dom_sf"/>
</dbReference>
<comment type="subcellular location">
    <subcellularLocation>
        <location evidence="2">Golgi apparatus</location>
        <location evidence="2">Golgi stack membrane</location>
        <topology evidence="2">Single-pass type II membrane protein</topology>
    </subcellularLocation>
</comment>
<keyword evidence="11 15" id="KW-0472">Membrane</keyword>
<dbReference type="EC" id="4.1.1.35" evidence="5"/>
<reference evidence="17 18" key="1">
    <citation type="submission" date="2024-01" db="EMBL/GenBank/DDBJ databases">
        <title>The genomes of 5 underutilized Papilionoideae crops provide insights into root nodulation and disease resistanc.</title>
        <authorList>
            <person name="Jiang F."/>
        </authorList>
    </citation>
    <scope>NUCLEOTIDE SEQUENCE [LARGE SCALE GENOMIC DNA]</scope>
    <source>
        <strain evidence="17">LVBAO_FW01</strain>
        <tissue evidence="17">Leaves</tissue>
    </source>
</reference>
<dbReference type="GO" id="GO:0048040">
    <property type="term" value="F:UDP-glucuronate decarboxylase activity"/>
    <property type="evidence" value="ECO:0007669"/>
    <property type="project" value="UniProtKB-EC"/>
</dbReference>
<dbReference type="GO" id="GO:0032580">
    <property type="term" value="C:Golgi cisterna membrane"/>
    <property type="evidence" value="ECO:0007669"/>
    <property type="project" value="UniProtKB-SubCell"/>
</dbReference>
<sequence>MSSELIHRTQTRENQENRTTSSECVSNSVPKSTNRIGHMVRERVPFFLIGVVIATVFFQLLPSPSASMVAGPHESFMETELALPTRRVLLEEKEGAEKKKVRIPAGLKSRKPKRILVTGGAGFVGSHLVDRLMERGDSVIVVDNFFTGRKENVLHHMGNPNFELLRHDVVEPILLEVDQIYHLACPASPVHYKFNPTNVVGTLNMLGLAKRVGARFLLTSTSEVYGDPLQHPQAETYWGNVNPIGVRSCYDEGKRTAETLTMDYHRGAGIEARIARIFNTYGPRMCIDDGRVVSNFVAQALRKEPLTVYGDGKQTRSFQYVSDLVEGLMRLMEGEHVGPFNLGNPGEFTMLELAQVVQETIDPNAKIEFRPNTEDDPHKRKPDISKAKELLGWQPTVSLRDGLPLMVTDFRQRLFGDSKVTGGKAVSAA</sequence>
<evidence type="ECO:0000256" key="9">
    <source>
        <dbReference type="ARBA" id="ARBA00023027"/>
    </source>
</evidence>
<evidence type="ECO:0000259" key="16">
    <source>
        <dbReference type="Pfam" id="PF16363"/>
    </source>
</evidence>
<dbReference type="CDD" id="cd05230">
    <property type="entry name" value="UGD_SDR_e"/>
    <property type="match status" value="1"/>
</dbReference>
<evidence type="ECO:0000256" key="4">
    <source>
        <dbReference type="ARBA" id="ARBA00007505"/>
    </source>
</evidence>
<evidence type="ECO:0000256" key="10">
    <source>
        <dbReference type="ARBA" id="ARBA00023034"/>
    </source>
</evidence>
<keyword evidence="9" id="KW-0520">NAD</keyword>
<name>A0AAN9MZK7_CANGL</name>
<keyword evidence="6 15" id="KW-0812">Transmembrane</keyword>
<evidence type="ECO:0000256" key="8">
    <source>
        <dbReference type="ARBA" id="ARBA00022989"/>
    </source>
</evidence>
<evidence type="ECO:0000256" key="15">
    <source>
        <dbReference type="SAM" id="Phobius"/>
    </source>
</evidence>
<feature type="region of interest" description="Disordered" evidence="14">
    <location>
        <begin position="1"/>
        <end position="31"/>
    </location>
</feature>
<evidence type="ECO:0000256" key="2">
    <source>
        <dbReference type="ARBA" id="ARBA00004447"/>
    </source>
</evidence>
<dbReference type="EMBL" id="JAYMYQ010000001">
    <property type="protein sequence ID" value="KAK7363567.1"/>
    <property type="molecule type" value="Genomic_DNA"/>
</dbReference>
<dbReference type="FunFam" id="3.40.50.720:FF:000044">
    <property type="entry name" value="UDP-glucuronic acid decarboxylase 1"/>
    <property type="match status" value="1"/>
</dbReference>
<feature type="domain" description="NAD(P)-binding" evidence="16">
    <location>
        <begin position="116"/>
        <end position="404"/>
    </location>
</feature>
<dbReference type="InterPro" id="IPR044516">
    <property type="entry name" value="UXS-like"/>
</dbReference>
<evidence type="ECO:0000256" key="6">
    <source>
        <dbReference type="ARBA" id="ARBA00022692"/>
    </source>
</evidence>